<dbReference type="RefSeq" id="WP_073081797.1">
    <property type="nucleotide sequence ID" value="NZ_FQXV01000015.1"/>
</dbReference>
<evidence type="ECO:0000259" key="6">
    <source>
        <dbReference type="PROSITE" id="PS50977"/>
    </source>
</evidence>
<dbReference type="Gene3D" id="1.10.357.10">
    <property type="entry name" value="Tetracycline Repressor, domain 2"/>
    <property type="match status" value="1"/>
</dbReference>
<dbReference type="InterPro" id="IPR001647">
    <property type="entry name" value="HTH_TetR"/>
</dbReference>
<dbReference type="AlphaFoldDB" id="A0A1M5Z9I4"/>
<gene>
    <name evidence="7" type="ORF">SAMN02745823_03422</name>
</gene>
<keyword evidence="8" id="KW-1185">Reference proteome</keyword>
<accession>A0A1M5Z9I4</accession>
<evidence type="ECO:0000256" key="4">
    <source>
        <dbReference type="PROSITE-ProRule" id="PRU00335"/>
    </source>
</evidence>
<reference evidence="7 8" key="1">
    <citation type="submission" date="2016-11" db="EMBL/GenBank/DDBJ databases">
        <authorList>
            <person name="Jaros S."/>
            <person name="Januszkiewicz K."/>
            <person name="Wedrychowicz H."/>
        </authorList>
    </citation>
    <scope>NUCLEOTIDE SEQUENCE [LARGE SCALE GENOMIC DNA]</scope>
    <source>
        <strain evidence="7 8">DSM 10068</strain>
    </source>
</reference>
<dbReference type="EMBL" id="FQXV01000015">
    <property type="protein sequence ID" value="SHI20916.1"/>
    <property type="molecule type" value="Genomic_DNA"/>
</dbReference>
<feature type="DNA-binding region" description="H-T-H motif" evidence="4">
    <location>
        <begin position="24"/>
        <end position="43"/>
    </location>
</feature>
<dbReference type="Pfam" id="PF00440">
    <property type="entry name" value="TetR_N"/>
    <property type="match status" value="1"/>
</dbReference>
<dbReference type="OrthoDB" id="9785164at2"/>
<dbReference type="GO" id="GO:0003700">
    <property type="term" value="F:DNA-binding transcription factor activity"/>
    <property type="evidence" value="ECO:0007669"/>
    <property type="project" value="TreeGrafter"/>
</dbReference>
<keyword evidence="3" id="KW-0804">Transcription</keyword>
<organism evidence="7 8">
    <name type="scientific">Sporobacter termitidis DSM 10068</name>
    <dbReference type="NCBI Taxonomy" id="1123282"/>
    <lineage>
        <taxon>Bacteria</taxon>
        <taxon>Bacillati</taxon>
        <taxon>Bacillota</taxon>
        <taxon>Clostridia</taxon>
        <taxon>Eubacteriales</taxon>
        <taxon>Oscillospiraceae</taxon>
        <taxon>Sporobacter</taxon>
    </lineage>
</organism>
<evidence type="ECO:0000256" key="5">
    <source>
        <dbReference type="SAM" id="Coils"/>
    </source>
</evidence>
<dbReference type="STRING" id="1123282.SAMN02745823_03422"/>
<dbReference type="PANTHER" id="PTHR30055:SF238">
    <property type="entry name" value="MYCOFACTOCIN BIOSYNTHESIS TRANSCRIPTIONAL REGULATOR MFTR-RELATED"/>
    <property type="match status" value="1"/>
</dbReference>
<evidence type="ECO:0000256" key="2">
    <source>
        <dbReference type="ARBA" id="ARBA00023125"/>
    </source>
</evidence>
<keyword evidence="5" id="KW-0175">Coiled coil</keyword>
<keyword evidence="2 4" id="KW-0238">DNA-binding</keyword>
<evidence type="ECO:0000313" key="7">
    <source>
        <dbReference type="EMBL" id="SHI20916.1"/>
    </source>
</evidence>
<dbReference type="GO" id="GO:0000976">
    <property type="term" value="F:transcription cis-regulatory region binding"/>
    <property type="evidence" value="ECO:0007669"/>
    <property type="project" value="TreeGrafter"/>
</dbReference>
<dbReference type="InterPro" id="IPR050109">
    <property type="entry name" value="HTH-type_TetR-like_transc_reg"/>
</dbReference>
<dbReference type="Proteomes" id="UP000183995">
    <property type="component" value="Unassembled WGS sequence"/>
</dbReference>
<sequence length="193" mass="22920">MVTKRDILNIAFRLFASKGFHETSMENIADALGLKKQSLYSHFKSKNEIVLNVLKDQAAQLNNEISLILTEYREKPTDMLLKFVFMRLMVFLSRRDRLLLWKRTYLLDINDEFKDILENSGWKFDRVLMTELGRILRARYPKFLNEERLDAFFLSYTIFIQGYLDWMLVSGYDVNTAESIWESFWSGAKSHFT</sequence>
<proteinExistence type="predicted"/>
<evidence type="ECO:0000256" key="1">
    <source>
        <dbReference type="ARBA" id="ARBA00023015"/>
    </source>
</evidence>
<feature type="domain" description="HTH tetR-type" evidence="6">
    <location>
        <begin position="1"/>
        <end position="61"/>
    </location>
</feature>
<dbReference type="SUPFAM" id="SSF46689">
    <property type="entry name" value="Homeodomain-like"/>
    <property type="match status" value="1"/>
</dbReference>
<dbReference type="PANTHER" id="PTHR30055">
    <property type="entry name" value="HTH-TYPE TRANSCRIPTIONAL REGULATOR RUTR"/>
    <property type="match status" value="1"/>
</dbReference>
<dbReference type="PROSITE" id="PS50977">
    <property type="entry name" value="HTH_TETR_2"/>
    <property type="match status" value="1"/>
</dbReference>
<name>A0A1M5Z9I4_9FIRM</name>
<evidence type="ECO:0000256" key="3">
    <source>
        <dbReference type="ARBA" id="ARBA00023163"/>
    </source>
</evidence>
<evidence type="ECO:0000313" key="8">
    <source>
        <dbReference type="Proteomes" id="UP000183995"/>
    </source>
</evidence>
<dbReference type="PRINTS" id="PR00455">
    <property type="entry name" value="HTHTETR"/>
</dbReference>
<feature type="coiled-coil region" evidence="5">
    <location>
        <begin position="44"/>
        <end position="71"/>
    </location>
</feature>
<keyword evidence="1" id="KW-0805">Transcription regulation</keyword>
<dbReference type="Gene3D" id="1.10.10.60">
    <property type="entry name" value="Homeodomain-like"/>
    <property type="match status" value="1"/>
</dbReference>
<protein>
    <submittedName>
        <fullName evidence="7">Transcriptional regulator, TetR family</fullName>
    </submittedName>
</protein>
<dbReference type="InterPro" id="IPR009057">
    <property type="entry name" value="Homeodomain-like_sf"/>
</dbReference>